<dbReference type="AlphaFoldDB" id="A0A922M4B4"/>
<sequence>MTSALDETRFKIQNEIKATETKKSDKKNTTVVKIHEILKLDEMDEEIRKKDLEKDSDILDIMDLSELNYSNLPNDKDVTQSEGKQINRIREYWVQFNMRGGQELPPGATPLSYSPDRNSFVQLVFFLVLIMLIVTTGFVYFVYNTELRQTFLEAGFIFGLTGMIGIMLLSYAMVCSPCTRIPPCNFICLVFAVIFMSLIVAWITARYKTPLIFVALLSTTVTVLICLALACSSVSIMTKLFLPTSH</sequence>
<feature type="transmembrane region" description="Helical" evidence="1">
    <location>
        <begin position="120"/>
        <end position="143"/>
    </location>
</feature>
<dbReference type="EMBL" id="JACEFF010000860">
    <property type="protein sequence ID" value="KAH9629574.1"/>
    <property type="molecule type" value="Genomic_DNA"/>
</dbReference>
<feature type="transmembrane region" description="Helical" evidence="1">
    <location>
        <begin position="155"/>
        <end position="174"/>
    </location>
</feature>
<name>A0A922M4B4_SPOEX</name>
<accession>A0A922M4B4</accession>
<gene>
    <name evidence="2" type="ORF">HF086_016672</name>
</gene>
<comment type="caution">
    <text evidence="2">The sequence shown here is derived from an EMBL/GenBank/DDBJ whole genome shotgun (WGS) entry which is preliminary data.</text>
</comment>
<keyword evidence="1" id="KW-0472">Membrane</keyword>
<proteinExistence type="predicted"/>
<keyword evidence="1" id="KW-0812">Transmembrane</keyword>
<evidence type="ECO:0000313" key="2">
    <source>
        <dbReference type="EMBL" id="KAH9629574.1"/>
    </source>
</evidence>
<reference evidence="2" key="1">
    <citation type="journal article" date="2021" name="G3 (Bethesda)">
        <title>Genome and transcriptome analysis of the beet armyworm Spodoptera exigua reveals targets for pest control. .</title>
        <authorList>
            <person name="Simon S."/>
            <person name="Breeschoten T."/>
            <person name="Jansen H.J."/>
            <person name="Dirks R.P."/>
            <person name="Schranz M.E."/>
            <person name="Ros V.I.D."/>
        </authorList>
    </citation>
    <scope>NUCLEOTIDE SEQUENCE</scope>
    <source>
        <strain evidence="2">TB_SE_WUR_2020</strain>
    </source>
</reference>
<dbReference type="Proteomes" id="UP000814243">
    <property type="component" value="Unassembled WGS sequence"/>
</dbReference>
<keyword evidence="1" id="KW-1133">Transmembrane helix</keyword>
<feature type="transmembrane region" description="Helical" evidence="1">
    <location>
        <begin position="186"/>
        <end position="205"/>
    </location>
</feature>
<organism evidence="2 3">
    <name type="scientific">Spodoptera exigua</name>
    <name type="common">Beet armyworm</name>
    <name type="synonym">Noctua fulgens</name>
    <dbReference type="NCBI Taxonomy" id="7107"/>
    <lineage>
        <taxon>Eukaryota</taxon>
        <taxon>Metazoa</taxon>
        <taxon>Ecdysozoa</taxon>
        <taxon>Arthropoda</taxon>
        <taxon>Hexapoda</taxon>
        <taxon>Insecta</taxon>
        <taxon>Pterygota</taxon>
        <taxon>Neoptera</taxon>
        <taxon>Endopterygota</taxon>
        <taxon>Lepidoptera</taxon>
        <taxon>Glossata</taxon>
        <taxon>Ditrysia</taxon>
        <taxon>Noctuoidea</taxon>
        <taxon>Noctuidae</taxon>
        <taxon>Amphipyrinae</taxon>
        <taxon>Spodoptera</taxon>
    </lineage>
</organism>
<feature type="transmembrane region" description="Helical" evidence="1">
    <location>
        <begin position="211"/>
        <end position="231"/>
    </location>
</feature>
<evidence type="ECO:0000313" key="3">
    <source>
        <dbReference type="Proteomes" id="UP000814243"/>
    </source>
</evidence>
<evidence type="ECO:0000256" key="1">
    <source>
        <dbReference type="SAM" id="Phobius"/>
    </source>
</evidence>
<protein>
    <submittedName>
        <fullName evidence="2">Uncharacterized protein</fullName>
    </submittedName>
</protein>